<keyword evidence="1" id="KW-1133">Transmembrane helix</keyword>
<protein>
    <submittedName>
        <fullName evidence="2">Type IV pilus assembly protein PilN</fullName>
    </submittedName>
</protein>
<dbReference type="PANTHER" id="PTHR40278:SF1">
    <property type="entry name" value="DNA UTILIZATION PROTEIN HOFN"/>
    <property type="match status" value="1"/>
</dbReference>
<dbReference type="PANTHER" id="PTHR40278">
    <property type="entry name" value="DNA UTILIZATION PROTEIN HOFN"/>
    <property type="match status" value="1"/>
</dbReference>
<dbReference type="Proteomes" id="UP000315711">
    <property type="component" value="Unassembled WGS sequence"/>
</dbReference>
<gene>
    <name evidence="2" type="ORF">IQ10_01802</name>
</gene>
<proteinExistence type="predicted"/>
<evidence type="ECO:0000313" key="2">
    <source>
        <dbReference type="EMBL" id="TWI57099.1"/>
    </source>
</evidence>
<evidence type="ECO:0000313" key="3">
    <source>
        <dbReference type="Proteomes" id="UP000315711"/>
    </source>
</evidence>
<dbReference type="AlphaFoldDB" id="A0A562QK29"/>
<organism evidence="2 3">
    <name type="scientific">Halalkalibacter nanhaiisediminis</name>
    <dbReference type="NCBI Taxonomy" id="688079"/>
    <lineage>
        <taxon>Bacteria</taxon>
        <taxon>Bacillati</taxon>
        <taxon>Bacillota</taxon>
        <taxon>Bacilli</taxon>
        <taxon>Bacillales</taxon>
        <taxon>Bacillaceae</taxon>
        <taxon>Halalkalibacter</taxon>
    </lineage>
</organism>
<dbReference type="EMBL" id="VLKZ01000004">
    <property type="protein sequence ID" value="TWI57099.1"/>
    <property type="molecule type" value="Genomic_DNA"/>
</dbReference>
<dbReference type="RefSeq" id="WP_144450119.1">
    <property type="nucleotide sequence ID" value="NZ_VLKZ01000004.1"/>
</dbReference>
<name>A0A562QK29_9BACI</name>
<evidence type="ECO:0000256" key="1">
    <source>
        <dbReference type="SAM" id="Phobius"/>
    </source>
</evidence>
<reference evidence="2 3" key="1">
    <citation type="journal article" date="2015" name="Stand. Genomic Sci.">
        <title>Genomic Encyclopedia of Bacterial and Archaeal Type Strains, Phase III: the genomes of soil and plant-associated and newly described type strains.</title>
        <authorList>
            <person name="Whitman W.B."/>
            <person name="Woyke T."/>
            <person name="Klenk H.P."/>
            <person name="Zhou Y."/>
            <person name="Lilburn T.G."/>
            <person name="Beck B.J."/>
            <person name="De Vos P."/>
            <person name="Vandamme P."/>
            <person name="Eisen J.A."/>
            <person name="Garrity G."/>
            <person name="Hugenholtz P."/>
            <person name="Kyrpides N.C."/>
        </authorList>
    </citation>
    <scope>NUCLEOTIDE SEQUENCE [LARGE SCALE GENOMIC DNA]</scope>
    <source>
        <strain evidence="2 3">CGMCC 1.10116</strain>
    </source>
</reference>
<comment type="caution">
    <text evidence="2">The sequence shown here is derived from an EMBL/GenBank/DDBJ whole genome shotgun (WGS) entry which is preliminary data.</text>
</comment>
<keyword evidence="1" id="KW-0812">Transmembrane</keyword>
<keyword evidence="1" id="KW-0472">Membrane</keyword>
<accession>A0A562QK29</accession>
<sequence length="196" mass="22289">MLVEVNLLPEKNKQDVTYVFILLTTLLLIALGTTVLYFYHSYVAKEVNGLNQEVYSVQMQSTELNQQMVEEAGTELERLQQAVGELQSRVVPTSLLLDHLVRLLPERGYYLTFNYELPGTVMFDASFDRMEEIAAYHQALEQSDVVSSISLSVVEANEMLDDQEFDVNNDNVLPRYIASFTLEIHTENVKKLGDSS</sequence>
<feature type="transmembrane region" description="Helical" evidence="1">
    <location>
        <begin position="16"/>
        <end position="39"/>
    </location>
</feature>
<dbReference type="OrthoDB" id="2971140at2"/>
<dbReference type="InterPro" id="IPR052534">
    <property type="entry name" value="Extracell_DNA_Util/SecSys_Comp"/>
</dbReference>
<keyword evidence="3" id="KW-1185">Reference proteome</keyword>